<feature type="compositionally biased region" description="Low complexity" evidence="6">
    <location>
        <begin position="269"/>
        <end position="306"/>
    </location>
</feature>
<evidence type="ECO:0000256" key="3">
    <source>
        <dbReference type="PIRSR" id="PIRSR038994-1"/>
    </source>
</evidence>
<protein>
    <submittedName>
        <fullName evidence="7">Carbohydrate esterase family 9 protein</fullName>
    </submittedName>
</protein>
<feature type="binding site" evidence="4">
    <location>
        <position position="320"/>
    </location>
    <ligand>
        <name>substrate</name>
    </ligand>
</feature>
<feature type="binding site" evidence="5">
    <location>
        <position position="156"/>
    </location>
    <ligand>
        <name>Zn(2+)</name>
        <dbReference type="ChEBI" id="CHEBI:29105"/>
    </ligand>
</feature>
<keyword evidence="1 5" id="KW-0479">Metal-binding</keyword>
<evidence type="ECO:0000256" key="2">
    <source>
        <dbReference type="ARBA" id="ARBA00022801"/>
    </source>
</evidence>
<organism evidence="7 8">
    <name type="scientific">Glonium stellatum</name>
    <dbReference type="NCBI Taxonomy" id="574774"/>
    <lineage>
        <taxon>Eukaryota</taxon>
        <taxon>Fungi</taxon>
        <taxon>Dikarya</taxon>
        <taxon>Ascomycota</taxon>
        <taxon>Pezizomycotina</taxon>
        <taxon>Dothideomycetes</taxon>
        <taxon>Pleosporomycetidae</taxon>
        <taxon>Gloniales</taxon>
        <taxon>Gloniaceae</taxon>
        <taxon>Glonium</taxon>
    </lineage>
</organism>
<evidence type="ECO:0000256" key="6">
    <source>
        <dbReference type="SAM" id="MobiDB-lite"/>
    </source>
</evidence>
<dbReference type="GO" id="GO:0008448">
    <property type="term" value="F:N-acetylglucosamine-6-phosphate deacetylase activity"/>
    <property type="evidence" value="ECO:0007669"/>
    <property type="project" value="InterPro"/>
</dbReference>
<dbReference type="SUPFAM" id="SSF51338">
    <property type="entry name" value="Composite domain of metallo-dependent hydrolases"/>
    <property type="match status" value="1"/>
</dbReference>
<evidence type="ECO:0000256" key="1">
    <source>
        <dbReference type="ARBA" id="ARBA00022723"/>
    </source>
</evidence>
<dbReference type="InterPro" id="IPR003764">
    <property type="entry name" value="GlcNAc_6-P_deAcase"/>
</dbReference>
<feature type="binding site" evidence="5">
    <location>
        <position position="228"/>
    </location>
    <ligand>
        <name>Zn(2+)</name>
        <dbReference type="ChEBI" id="CHEBI:29105"/>
    </ligand>
</feature>
<feature type="binding site" evidence="4">
    <location>
        <position position="167"/>
    </location>
    <ligand>
        <name>substrate</name>
    </ligand>
</feature>
<dbReference type="GO" id="GO:0006046">
    <property type="term" value="P:N-acetylglucosamine catabolic process"/>
    <property type="evidence" value="ECO:0007669"/>
    <property type="project" value="TreeGrafter"/>
</dbReference>
<evidence type="ECO:0000313" key="8">
    <source>
        <dbReference type="Proteomes" id="UP000250140"/>
    </source>
</evidence>
<proteinExistence type="predicted"/>
<dbReference type="InterPro" id="IPR032466">
    <property type="entry name" value="Metal_Hydrolase"/>
</dbReference>
<dbReference type="SUPFAM" id="SSF51556">
    <property type="entry name" value="Metallo-dependent hydrolases"/>
    <property type="match status" value="1"/>
</dbReference>
<sequence length="444" mass="46567">MPSAIRDYEARSKSGITKFTNCLLVKGDDLVNEDLWISSVTGKILHSQEVFYDQQLIPDEIIDLGGRIISPGFIDVQLNGAYGFDFSVIPEEGMSAYGKGVRRVNKSLIKTGVTSYLPTITSQTPEVYHKVLPFLAPSGASRDPTAGSESLGAHCEGPFINPTKSGIHDPSILLTCPRGLPDLIDCYGASNLTPPCPIRLITLAPELPGALQATTALTALGIVVSIGHSDASYEEARAGIAAGATMITHLFNAMRPLHHRNPGIFGLLGTASPSSPRSTPTSTPTSTPGTPGTPGTPTTTTSTPSTPQKPFFGLIADGTHLHPTSTTLAHAAHPRGCILVTDAMSPAGLPNGTYPWHHGARITKHDALLTLDRSGGRIAGSSATLVACVDNFWNWTGVAVAVALRAVTEAPARMAGVWARKGRLGCAADADLCVLRVEEGGGFL</sequence>
<keyword evidence="2" id="KW-0378">Hydrolase</keyword>
<dbReference type="Gene3D" id="3.20.20.140">
    <property type="entry name" value="Metal-dependent hydrolases"/>
    <property type="match status" value="1"/>
</dbReference>
<feature type="binding site" evidence="5">
    <location>
        <position position="249"/>
    </location>
    <ligand>
        <name>Zn(2+)</name>
        <dbReference type="ChEBI" id="CHEBI:29105"/>
    </ligand>
</feature>
<evidence type="ECO:0000313" key="7">
    <source>
        <dbReference type="EMBL" id="OCL01789.1"/>
    </source>
</evidence>
<comment type="cofactor">
    <cofactor evidence="5">
        <name>a divalent metal cation</name>
        <dbReference type="ChEBI" id="CHEBI:60240"/>
    </cofactor>
    <text evidence="5">Binds 1 divalent metal cation per subunit.</text>
</comment>
<feature type="active site" description="Proton donor/acceptor" evidence="3">
    <location>
        <position position="342"/>
    </location>
</feature>
<dbReference type="AlphaFoldDB" id="A0A8E2JM47"/>
<dbReference type="PANTHER" id="PTHR11113:SF14">
    <property type="entry name" value="N-ACETYLGLUCOSAMINE-6-PHOSPHATE DEACETYLASE"/>
    <property type="match status" value="1"/>
</dbReference>
<reference evidence="7 8" key="1">
    <citation type="journal article" date="2016" name="Nat. Commun.">
        <title>Ectomycorrhizal ecology is imprinted in the genome of the dominant symbiotic fungus Cenococcum geophilum.</title>
        <authorList>
            <consortium name="DOE Joint Genome Institute"/>
            <person name="Peter M."/>
            <person name="Kohler A."/>
            <person name="Ohm R.A."/>
            <person name="Kuo A."/>
            <person name="Krutzmann J."/>
            <person name="Morin E."/>
            <person name="Arend M."/>
            <person name="Barry K.W."/>
            <person name="Binder M."/>
            <person name="Choi C."/>
            <person name="Clum A."/>
            <person name="Copeland A."/>
            <person name="Grisel N."/>
            <person name="Haridas S."/>
            <person name="Kipfer T."/>
            <person name="LaButti K."/>
            <person name="Lindquist E."/>
            <person name="Lipzen A."/>
            <person name="Maire R."/>
            <person name="Meier B."/>
            <person name="Mihaltcheva S."/>
            <person name="Molinier V."/>
            <person name="Murat C."/>
            <person name="Poggeler S."/>
            <person name="Quandt C.A."/>
            <person name="Sperisen C."/>
            <person name="Tritt A."/>
            <person name="Tisserant E."/>
            <person name="Crous P.W."/>
            <person name="Henrissat B."/>
            <person name="Nehls U."/>
            <person name="Egli S."/>
            <person name="Spatafora J.W."/>
            <person name="Grigoriev I.V."/>
            <person name="Martin F.M."/>
        </authorList>
    </citation>
    <scope>NUCLEOTIDE SEQUENCE [LARGE SCALE GENOMIC DNA]</scope>
    <source>
        <strain evidence="7 8">CBS 207.34</strain>
    </source>
</reference>
<dbReference type="GO" id="GO:0046872">
    <property type="term" value="F:metal ion binding"/>
    <property type="evidence" value="ECO:0007669"/>
    <property type="project" value="UniProtKB-KW"/>
</dbReference>
<dbReference type="PANTHER" id="PTHR11113">
    <property type="entry name" value="N-ACETYLGLUCOSAMINE-6-PHOSPHATE DEACETYLASE"/>
    <property type="match status" value="1"/>
</dbReference>
<evidence type="ECO:0000256" key="5">
    <source>
        <dbReference type="PIRSR" id="PIRSR038994-3"/>
    </source>
</evidence>
<dbReference type="PIRSF" id="PIRSF038994">
    <property type="entry name" value="NagA"/>
    <property type="match status" value="1"/>
</dbReference>
<keyword evidence="8" id="KW-1185">Reference proteome</keyword>
<feature type="binding site" evidence="4">
    <location>
        <begin position="378"/>
        <end position="380"/>
    </location>
    <ligand>
        <name>substrate</name>
    </ligand>
</feature>
<accession>A0A8E2JM47</accession>
<name>A0A8E2JM47_9PEZI</name>
<dbReference type="EMBL" id="KV751057">
    <property type="protein sequence ID" value="OCL01789.1"/>
    <property type="molecule type" value="Genomic_DNA"/>
</dbReference>
<dbReference type="Proteomes" id="UP000250140">
    <property type="component" value="Unassembled WGS sequence"/>
</dbReference>
<feature type="binding site" evidence="4">
    <location>
        <position position="260"/>
    </location>
    <ligand>
        <name>substrate</name>
    </ligand>
</feature>
<gene>
    <name evidence="7" type="ORF">AOQ84DRAFT_383353</name>
</gene>
<dbReference type="InterPro" id="IPR011059">
    <property type="entry name" value="Metal-dep_hydrolase_composite"/>
</dbReference>
<feature type="region of interest" description="Disordered" evidence="6">
    <location>
        <begin position="266"/>
        <end position="309"/>
    </location>
</feature>
<evidence type="ECO:0000256" key="4">
    <source>
        <dbReference type="PIRSR" id="PIRSR038994-2"/>
    </source>
</evidence>
<dbReference type="OrthoDB" id="10264777at2759"/>
<feature type="binding site" evidence="4">
    <location>
        <begin position="252"/>
        <end position="253"/>
    </location>
    <ligand>
        <name>substrate</name>
    </ligand>
</feature>